<evidence type="ECO:0000313" key="3">
    <source>
        <dbReference type="Proteomes" id="UP000295830"/>
    </source>
</evidence>
<dbReference type="RefSeq" id="WP_133735423.1">
    <property type="nucleotide sequence ID" value="NZ_SOAX01000002.1"/>
</dbReference>
<evidence type="ECO:0000313" key="2">
    <source>
        <dbReference type="EMBL" id="TDT43348.1"/>
    </source>
</evidence>
<dbReference type="EMBL" id="SOAX01000002">
    <property type="protein sequence ID" value="TDT43348.1"/>
    <property type="molecule type" value="Genomic_DNA"/>
</dbReference>
<protein>
    <submittedName>
        <fullName evidence="2">Alpha-beta hydrolase superfamily lysophospholipase</fullName>
    </submittedName>
</protein>
<dbReference type="InterPro" id="IPR051044">
    <property type="entry name" value="MAG_DAG_Lipase"/>
</dbReference>
<reference evidence="2 3" key="1">
    <citation type="submission" date="2019-03" db="EMBL/GenBank/DDBJ databases">
        <title>Genomic Encyclopedia of Type Strains, Phase IV (KMG-IV): sequencing the most valuable type-strain genomes for metagenomic binning, comparative biology and taxonomic classification.</title>
        <authorList>
            <person name="Goeker M."/>
        </authorList>
    </citation>
    <scope>NUCLEOTIDE SEQUENCE [LARGE SCALE GENOMIC DNA]</scope>
    <source>
        <strain evidence="2 3">DSM 15505</strain>
    </source>
</reference>
<dbReference type="AlphaFoldDB" id="A0A4V3EQU2"/>
<dbReference type="Proteomes" id="UP000295830">
    <property type="component" value="Unassembled WGS sequence"/>
</dbReference>
<proteinExistence type="predicted"/>
<dbReference type="OrthoDB" id="5614837at2"/>
<dbReference type="Pfam" id="PF12146">
    <property type="entry name" value="Hydrolase_4"/>
    <property type="match status" value="1"/>
</dbReference>
<sequence length="345" mass="38974">MTLYSEEPEATVYASSWDRDAVVAAMPPFRFAETEAPGEPVYPYLQFYGLEPGPDTPNTTYRLGYLDAAGYRLAVHYYRQPESLGTVFLFHGYLDHTGLYSRIIHHCLWQGMDVLVYDLPGHGLSSGEPTAIQSFREYQRILLTVLALSRGQTTDPWIGVGQSTGGGVLVDYLLSCREAPEAIAFRGVVLLAPLIRPAGFRMGKLVHTLTRPFQDQWKRVFVANSNDGDFLRFLKDHDPLQAQGIAMAWLTALRRWVSRIEAALPVDYDLAIVQGEQDTTVEWRHNLRVLRRKFRRVRVYQIPEGRHHLVNEADPILGQVLGAVSAEMERLLGSQDTINETLETT</sequence>
<dbReference type="InterPro" id="IPR029058">
    <property type="entry name" value="AB_hydrolase_fold"/>
</dbReference>
<evidence type="ECO:0000259" key="1">
    <source>
        <dbReference type="Pfam" id="PF12146"/>
    </source>
</evidence>
<dbReference type="PANTHER" id="PTHR11614">
    <property type="entry name" value="PHOSPHOLIPASE-RELATED"/>
    <property type="match status" value="1"/>
</dbReference>
<dbReference type="SUPFAM" id="SSF53474">
    <property type="entry name" value="alpha/beta-Hydrolases"/>
    <property type="match status" value="1"/>
</dbReference>
<accession>A0A4V3EQU2</accession>
<dbReference type="GO" id="GO:0016787">
    <property type="term" value="F:hydrolase activity"/>
    <property type="evidence" value="ECO:0007669"/>
    <property type="project" value="UniProtKB-KW"/>
</dbReference>
<organism evidence="2 3">
    <name type="scientific">Halospina denitrificans</name>
    <dbReference type="NCBI Taxonomy" id="332522"/>
    <lineage>
        <taxon>Bacteria</taxon>
        <taxon>Pseudomonadati</taxon>
        <taxon>Pseudomonadota</taxon>
        <taxon>Gammaproteobacteria</taxon>
        <taxon>Halospina</taxon>
    </lineage>
</organism>
<dbReference type="Gene3D" id="3.40.50.1820">
    <property type="entry name" value="alpha/beta hydrolase"/>
    <property type="match status" value="1"/>
</dbReference>
<dbReference type="InterPro" id="IPR022742">
    <property type="entry name" value="Hydrolase_4"/>
</dbReference>
<keyword evidence="3" id="KW-1185">Reference proteome</keyword>
<feature type="domain" description="Serine aminopeptidase S33" evidence="1">
    <location>
        <begin position="84"/>
        <end position="314"/>
    </location>
</feature>
<comment type="caution">
    <text evidence="2">The sequence shown here is derived from an EMBL/GenBank/DDBJ whole genome shotgun (WGS) entry which is preliminary data.</text>
</comment>
<keyword evidence="2" id="KW-0378">Hydrolase</keyword>
<gene>
    <name evidence="2" type="ORF">DES49_1162</name>
</gene>
<name>A0A4V3EQU2_9GAMM</name>